<keyword evidence="2" id="KW-1185">Reference proteome</keyword>
<dbReference type="AlphaFoldDB" id="A0AA35IQ95"/>
<dbReference type="RefSeq" id="XP_056078017.1">
    <property type="nucleotide sequence ID" value="XM_056224061.1"/>
</dbReference>
<evidence type="ECO:0008006" key="3">
    <source>
        <dbReference type="Google" id="ProtNLM"/>
    </source>
</evidence>
<organism evidence="1 2">
    <name type="scientific">Saccharomyces mikatae IFO 1815</name>
    <dbReference type="NCBI Taxonomy" id="226126"/>
    <lineage>
        <taxon>Eukaryota</taxon>
        <taxon>Fungi</taxon>
        <taxon>Dikarya</taxon>
        <taxon>Ascomycota</taxon>
        <taxon>Saccharomycotina</taxon>
        <taxon>Saccharomycetes</taxon>
        <taxon>Saccharomycetales</taxon>
        <taxon>Saccharomycetaceae</taxon>
        <taxon>Saccharomyces</taxon>
    </lineage>
</organism>
<dbReference type="EMBL" id="OX365768">
    <property type="protein sequence ID" value="CAI4034897.1"/>
    <property type="molecule type" value="Genomic_DNA"/>
</dbReference>
<sequence length="176" mass="20410">MSGLELIEALEGRFHRLEELIGSGYGTNSDVSVILNKLYVQLNHLYFQGLKYSQDLLQLLNAFIIDDSGNTSGPDDVLIFASCFDDIYTLYSKFDELNYQYMEFCQISGSSLDQIPLKDARIEIQYLRDLPKLVESCNAMILRSIAILNRFIDWNIEINDFFQFQKERLLNLQKLI</sequence>
<reference evidence="1" key="1">
    <citation type="submission" date="2022-10" db="EMBL/GenBank/DDBJ databases">
        <authorList>
            <person name="Byrne P K."/>
        </authorList>
    </citation>
    <scope>NUCLEOTIDE SEQUENCE</scope>
    <source>
        <strain evidence="1">IFO1815</strain>
    </source>
</reference>
<dbReference type="Proteomes" id="UP001161438">
    <property type="component" value="Chromosome 12"/>
</dbReference>
<dbReference type="GeneID" id="80919751"/>
<gene>
    <name evidence="1" type="primary">SMKI12G0330</name>
    <name evidence="1" type="ORF">SMKI_12G0330</name>
</gene>
<accession>A0AA35IQ95</accession>
<proteinExistence type="predicted"/>
<name>A0AA35IQ95_SACMI</name>
<protein>
    <recommendedName>
        <fullName evidence="3">Ldb18p</fullName>
    </recommendedName>
</protein>
<evidence type="ECO:0000313" key="2">
    <source>
        <dbReference type="Proteomes" id="UP001161438"/>
    </source>
</evidence>
<evidence type="ECO:0000313" key="1">
    <source>
        <dbReference type="EMBL" id="CAI4034897.1"/>
    </source>
</evidence>